<proteinExistence type="predicted"/>
<reference evidence="2" key="1">
    <citation type="submission" date="2022-06" db="EMBL/GenBank/DDBJ databases">
        <title>Aquibacillus sp. a new bacterium isolated from soil saline samples.</title>
        <authorList>
            <person name="Galisteo C."/>
            <person name="De La Haba R."/>
            <person name="Sanchez-Porro C."/>
            <person name="Ventosa A."/>
        </authorList>
    </citation>
    <scope>NUCLEOTIDE SEQUENCE</scope>
    <source>
        <strain evidence="2">3ASR75-11</strain>
    </source>
</reference>
<accession>A0A9X3WVM1</accession>
<keyword evidence="2" id="KW-0540">Nuclease</keyword>
<dbReference type="EMBL" id="JAMQKB010000010">
    <property type="protein sequence ID" value="MDC3425046.1"/>
    <property type="molecule type" value="Genomic_DNA"/>
</dbReference>
<evidence type="ECO:0000313" key="2">
    <source>
        <dbReference type="EMBL" id="MDC3425046.1"/>
    </source>
</evidence>
<dbReference type="InterPro" id="IPR032793">
    <property type="entry name" value="RE_EcoO109IR"/>
</dbReference>
<dbReference type="InterPro" id="IPR011335">
    <property type="entry name" value="Restrct_endonuc-II-like"/>
</dbReference>
<dbReference type="AlphaFoldDB" id="A0A9X3WVM1"/>
<keyword evidence="2" id="KW-0378">Hydrolase</keyword>
<evidence type="ECO:0000259" key="1">
    <source>
        <dbReference type="Pfam" id="PF14511"/>
    </source>
</evidence>
<dbReference type="SUPFAM" id="SSF52980">
    <property type="entry name" value="Restriction endonuclease-like"/>
    <property type="match status" value="1"/>
</dbReference>
<gene>
    <name evidence="2" type="ORF">NC797_11070</name>
</gene>
<evidence type="ECO:0000313" key="3">
    <source>
        <dbReference type="Proteomes" id="UP001145050"/>
    </source>
</evidence>
<dbReference type="GO" id="GO:0004519">
    <property type="term" value="F:endonuclease activity"/>
    <property type="evidence" value="ECO:0007669"/>
    <property type="project" value="UniProtKB-KW"/>
</dbReference>
<protein>
    <submittedName>
        <fullName evidence="2">Restriction endonuclease</fullName>
    </submittedName>
</protein>
<name>A0A9X3WVM1_9BACI</name>
<dbReference type="Pfam" id="PF14511">
    <property type="entry name" value="RE_EcoO109I"/>
    <property type="match status" value="1"/>
</dbReference>
<keyword evidence="3" id="KW-1185">Reference proteome</keyword>
<dbReference type="InterPro" id="IPR012297">
    <property type="entry name" value="EcoO109IR_cat_dom_sf"/>
</dbReference>
<dbReference type="CDD" id="cd22346">
    <property type="entry name" value="PDDEXK_nuclease"/>
    <property type="match status" value="1"/>
</dbReference>
<organism evidence="2 3">
    <name type="scientific">Terrihalobacillus insolitus</name>
    <dbReference type="NCBI Taxonomy" id="2950438"/>
    <lineage>
        <taxon>Bacteria</taxon>
        <taxon>Bacillati</taxon>
        <taxon>Bacillota</taxon>
        <taxon>Bacilli</taxon>
        <taxon>Bacillales</taxon>
        <taxon>Bacillaceae</taxon>
        <taxon>Terrihalobacillus</taxon>
    </lineage>
</organism>
<sequence>MSDNYDEIIKKAKDFFRKEIAPSHIANTKKLTKLKEFNLNPFLDKYKASFLTGNDNPKSIAKALVYPRVLGTSINTTFGNKLQKFCSEVLEGFASTTSGIDIEFIDKVDGRRKYCQIKAGPNTINKDDVETINGHFAGVKNLARTNNLNVGFNDLIVGVFYGAPEDLSGHYKKIAKEYPVIIGAEFWYRLTGDQDFYQRLTNAIGDVASEYDSSELMDKVINSLAKEIEKSLDPKQQLDIEVREVADGKGTYDV</sequence>
<feature type="domain" description="Type II restriction endonuclease EcoO109IR" evidence="1">
    <location>
        <begin position="13"/>
        <end position="210"/>
    </location>
</feature>
<dbReference type="Proteomes" id="UP001145050">
    <property type="component" value="Unassembled WGS sequence"/>
</dbReference>
<dbReference type="Gene3D" id="3.40.1560.10">
    <property type="entry name" value="type ii restriction endonuclease, domain 2"/>
    <property type="match status" value="1"/>
</dbReference>
<keyword evidence="2" id="KW-0255">Endonuclease</keyword>
<dbReference type="RefSeq" id="WP_272436846.1">
    <property type="nucleotide sequence ID" value="NZ_JAMQKB010000010.1"/>
</dbReference>
<comment type="caution">
    <text evidence="2">The sequence shown here is derived from an EMBL/GenBank/DDBJ whole genome shotgun (WGS) entry which is preliminary data.</text>
</comment>